<feature type="compositionally biased region" description="Low complexity" evidence="4">
    <location>
        <begin position="87"/>
        <end position="100"/>
    </location>
</feature>
<feature type="region of interest" description="Disordered" evidence="4">
    <location>
        <begin position="1"/>
        <end position="144"/>
    </location>
</feature>
<dbReference type="PANTHER" id="PTHR47845:SF1">
    <property type="entry name" value="NUCLEAR SPECKLE SPLICING REGULATORY PROTEIN 1 HOMOLOG"/>
    <property type="match status" value="1"/>
</dbReference>
<keyword evidence="2 3" id="KW-0175">Coiled coil</keyword>
<dbReference type="InterPro" id="IPR018612">
    <property type="entry name" value="NSRP1_N"/>
</dbReference>
<dbReference type="AlphaFoldDB" id="A0A420YJI5"/>
<dbReference type="EMBL" id="QVQW01000006">
    <property type="protein sequence ID" value="RKU48052.1"/>
    <property type="molecule type" value="Genomic_DNA"/>
</dbReference>
<dbReference type="PANTHER" id="PTHR47845">
    <property type="entry name" value="NUCLEAR SPECKLE SPLICING REGULATORY PROTEIN 1 HOMOLOG"/>
    <property type="match status" value="1"/>
</dbReference>
<evidence type="ECO:0000256" key="1">
    <source>
        <dbReference type="ARBA" id="ARBA00010126"/>
    </source>
</evidence>
<feature type="region of interest" description="Disordered" evidence="4">
    <location>
        <begin position="194"/>
        <end position="288"/>
    </location>
</feature>
<comment type="caution">
    <text evidence="6">The sequence shown here is derived from an EMBL/GenBank/DDBJ whole genome shotgun (WGS) entry which is preliminary data.</text>
</comment>
<evidence type="ECO:0000313" key="6">
    <source>
        <dbReference type="EMBL" id="RKU48052.1"/>
    </source>
</evidence>
<dbReference type="InterPro" id="IPR053246">
    <property type="entry name" value="NS_splicing_regulatory_protein"/>
</dbReference>
<feature type="compositionally biased region" description="Basic and acidic residues" evidence="4">
    <location>
        <begin position="246"/>
        <end position="275"/>
    </location>
</feature>
<proteinExistence type="inferred from homology"/>
<feature type="domain" description="Nuclear speckle splicing regulatory protein 1 N-terminal" evidence="5">
    <location>
        <begin position="102"/>
        <end position="217"/>
    </location>
</feature>
<accession>A0A420YJI5</accession>
<evidence type="ECO:0000256" key="2">
    <source>
        <dbReference type="ARBA" id="ARBA00023054"/>
    </source>
</evidence>
<evidence type="ECO:0000259" key="5">
    <source>
        <dbReference type="Pfam" id="PF09745"/>
    </source>
</evidence>
<feature type="compositionally biased region" description="Basic and acidic residues" evidence="4">
    <location>
        <begin position="194"/>
        <end position="214"/>
    </location>
</feature>
<dbReference type="Pfam" id="PF09745">
    <property type="entry name" value="NSRP1_N"/>
    <property type="match status" value="1"/>
</dbReference>
<dbReference type="GO" id="GO:0000381">
    <property type="term" value="P:regulation of alternative mRNA splicing, via spliceosome"/>
    <property type="evidence" value="ECO:0007669"/>
    <property type="project" value="InterPro"/>
</dbReference>
<reference evidence="6 7" key="1">
    <citation type="submission" date="2018-08" db="EMBL/GenBank/DDBJ databases">
        <title>Draft genome of the lignicolous fungus Coniochaeta pulveracea.</title>
        <authorList>
            <person name="Borstlap C.J."/>
            <person name="De Witt R.N."/>
            <person name="Botha A."/>
            <person name="Volschenk H."/>
        </authorList>
    </citation>
    <scope>NUCLEOTIDE SEQUENCE [LARGE SCALE GENOMIC DNA]</scope>
    <source>
        <strain evidence="6 7">CAB683</strain>
    </source>
</reference>
<evidence type="ECO:0000256" key="3">
    <source>
        <dbReference type="SAM" id="Coils"/>
    </source>
</evidence>
<name>A0A420YJI5_9PEZI</name>
<protein>
    <recommendedName>
        <fullName evidence="5">Nuclear speckle splicing regulatory protein 1 N-terminal domain-containing protein</fullName>
    </recommendedName>
</protein>
<keyword evidence="7" id="KW-1185">Reference proteome</keyword>
<dbReference type="STRING" id="177199.A0A420YJI5"/>
<evidence type="ECO:0000313" key="7">
    <source>
        <dbReference type="Proteomes" id="UP000275385"/>
    </source>
</evidence>
<feature type="coiled-coil region" evidence="3">
    <location>
        <begin position="340"/>
        <end position="374"/>
    </location>
</feature>
<organism evidence="6 7">
    <name type="scientific">Coniochaeta pulveracea</name>
    <dbReference type="NCBI Taxonomy" id="177199"/>
    <lineage>
        <taxon>Eukaryota</taxon>
        <taxon>Fungi</taxon>
        <taxon>Dikarya</taxon>
        <taxon>Ascomycota</taxon>
        <taxon>Pezizomycotina</taxon>
        <taxon>Sordariomycetes</taxon>
        <taxon>Sordariomycetidae</taxon>
        <taxon>Coniochaetales</taxon>
        <taxon>Coniochaetaceae</taxon>
        <taxon>Coniochaeta</taxon>
    </lineage>
</organism>
<comment type="similarity">
    <text evidence="1">Belongs to the NSRP1 family.</text>
</comment>
<feature type="compositionally biased region" description="Basic and acidic residues" evidence="4">
    <location>
        <begin position="226"/>
        <end position="239"/>
    </location>
</feature>
<sequence>MSSSGRPGLSFGLSMKKAPAKPAAAKRKPATFGGDDSDDDQPSAFARKDKNTPSAQTAPLSPPRKSKKSVLNAPPPPKISSNDKPPSYSEFSDLSSVVSSRKAEPAADPSIYDYDGVYDSIKAAAQRKKAAAKAEDEEAKSRPRYMASVLSAAAVRERDRLIAEEKRLAREREAEGDEYKDKEKFVTDAYRKQQEEMKRLEEEEKLKEEEERKQNKGRGMAGFYKEMLEREEQVHEEMVKAVQEAGKNKDSGEKEPEEEKSSEQTDRDLAKEILEKGGNITVNDDGEIVDKRELLKSGLNVSAKKKAEAVMQKSQLAAGQAERDKRSQGVFAGGKQAMRERQTRMLEAQLEESLKRAREEEEEERKKIELVAKSRKTEADISSAKERYLARKRAAEEAKKNGLADAP</sequence>
<dbReference type="Proteomes" id="UP000275385">
    <property type="component" value="Unassembled WGS sequence"/>
</dbReference>
<feature type="region of interest" description="Disordered" evidence="4">
    <location>
        <begin position="316"/>
        <end position="339"/>
    </location>
</feature>
<gene>
    <name evidence="6" type="ORF">DL546_007971</name>
</gene>
<dbReference type="OrthoDB" id="446635at2759"/>
<evidence type="ECO:0000256" key="4">
    <source>
        <dbReference type="SAM" id="MobiDB-lite"/>
    </source>
</evidence>